<evidence type="ECO:0000313" key="3">
    <source>
        <dbReference type="EMBL" id="QTX03435.1"/>
    </source>
</evidence>
<dbReference type="Gene3D" id="1.10.3110.10">
    <property type="entry name" value="protoporphyrinogen ix oxidase, domain 3"/>
    <property type="match status" value="1"/>
</dbReference>
<dbReference type="GO" id="GO:0016491">
    <property type="term" value="F:oxidoreductase activity"/>
    <property type="evidence" value="ECO:0007669"/>
    <property type="project" value="InterPro"/>
</dbReference>
<dbReference type="InterPro" id="IPR050464">
    <property type="entry name" value="Zeta_carotene_desat/Oxidored"/>
</dbReference>
<dbReference type="EMBL" id="CP071696">
    <property type="protein sequence ID" value="QTX03435.1"/>
    <property type="molecule type" value="Genomic_DNA"/>
</dbReference>
<keyword evidence="4" id="KW-1185">Reference proteome</keyword>
<dbReference type="AlphaFoldDB" id="A0A975FJ43"/>
<feature type="domain" description="Amine oxidase" evidence="2">
    <location>
        <begin position="24"/>
        <end position="505"/>
    </location>
</feature>
<protein>
    <submittedName>
        <fullName evidence="3">FAD-dependent oxidoreductase</fullName>
    </submittedName>
</protein>
<reference evidence="3" key="1">
    <citation type="submission" date="2021-03" db="EMBL/GenBank/DDBJ databases">
        <title>Agromyces archimandritus sp. nov., isolated from the cockroach Archimandrita tessellata.</title>
        <authorList>
            <person name="Guzman J."/>
            <person name="Ortuzar M."/>
            <person name="Poehlein A."/>
            <person name="Daniel R."/>
            <person name="Trujillo M."/>
            <person name="Vilcinskas A."/>
        </authorList>
    </citation>
    <scope>NUCLEOTIDE SEQUENCE</scope>
    <source>
        <strain evidence="3">G127AT</strain>
    </source>
</reference>
<evidence type="ECO:0000259" key="2">
    <source>
        <dbReference type="Pfam" id="PF01593"/>
    </source>
</evidence>
<dbReference type="Pfam" id="PF01593">
    <property type="entry name" value="Amino_oxidase"/>
    <property type="match status" value="1"/>
</dbReference>
<dbReference type="KEGG" id="aarc:G127AT_08635"/>
<gene>
    <name evidence="3" type="ORF">G127AT_08635</name>
</gene>
<dbReference type="Gene3D" id="3.50.50.60">
    <property type="entry name" value="FAD/NAD(P)-binding domain"/>
    <property type="match status" value="1"/>
</dbReference>
<sequence>MDVERPEIEPRRLSADVVVIGGGVAGLVAARECAKVGLSTVIVERHQGVGGCMRRVEVAELAVDGGATSFRAGVAGLAELLEELGLDDDAVRPADGRAWIGGGDAPVRMPADTLFGVPANPLAEDVREVIGGRGTVRAWSDRVRPILRIGPARNFGDLVRSRMGDAVLDRLVAPVIRGAYRTDPDRIDLDALVPGLNQTMTRTGSLSGGVAQYLHEGREPERASLRGGMSRLVDALVADLARLGARLFLEHPVASLERAVDAGGSPRWLVRADFEGAIEVPGQGEVEPEPATGPTASAPLEAPADPRLGPLEVEARYAIVAADARTAVPLLEHADEAWQALAAETFETDAVETVVLVCDAPALDAEPKGVVFAAHGSPVRASLLVDESVRWAWLGEQAGPGIHVLRLSYDVAAQPDLAELDDDALLELAFGDAEAMLGASIDRAKLLGWSRTAVGDSASELLLGVRERNERLRSMFELDPTLAVTGSWLAGTGLARVVPDAQAAAHRIRRDAFRVAPA</sequence>
<dbReference type="InterPro" id="IPR036188">
    <property type="entry name" value="FAD/NAD-bd_sf"/>
</dbReference>
<feature type="region of interest" description="Disordered" evidence="1">
    <location>
        <begin position="281"/>
        <end position="305"/>
    </location>
</feature>
<dbReference type="PANTHER" id="PTHR42923">
    <property type="entry name" value="PROTOPORPHYRINOGEN OXIDASE"/>
    <property type="match status" value="1"/>
</dbReference>
<dbReference type="PRINTS" id="PR00411">
    <property type="entry name" value="PNDRDTASEI"/>
</dbReference>
<accession>A0A975FJ43</accession>
<dbReference type="PANTHER" id="PTHR42923:SF3">
    <property type="entry name" value="PROTOPORPHYRINOGEN OXIDASE"/>
    <property type="match status" value="1"/>
</dbReference>
<dbReference type="Gene3D" id="3.90.660.20">
    <property type="entry name" value="Protoporphyrinogen oxidase, mitochondrial, domain 2"/>
    <property type="match status" value="1"/>
</dbReference>
<name>A0A975FJ43_9MICO</name>
<dbReference type="InterPro" id="IPR002937">
    <property type="entry name" value="Amino_oxidase"/>
</dbReference>
<organism evidence="3 4">
    <name type="scientific">Agromyces archimandritae</name>
    <dbReference type="NCBI Taxonomy" id="2781962"/>
    <lineage>
        <taxon>Bacteria</taxon>
        <taxon>Bacillati</taxon>
        <taxon>Actinomycetota</taxon>
        <taxon>Actinomycetes</taxon>
        <taxon>Micrococcales</taxon>
        <taxon>Microbacteriaceae</taxon>
        <taxon>Agromyces</taxon>
    </lineage>
</organism>
<dbReference type="SUPFAM" id="SSF51905">
    <property type="entry name" value="FAD/NAD(P)-binding domain"/>
    <property type="match status" value="1"/>
</dbReference>
<proteinExistence type="predicted"/>
<dbReference type="RefSeq" id="WP_210896015.1">
    <property type="nucleotide sequence ID" value="NZ_CP071696.1"/>
</dbReference>
<evidence type="ECO:0000256" key="1">
    <source>
        <dbReference type="SAM" id="MobiDB-lite"/>
    </source>
</evidence>
<dbReference type="Proteomes" id="UP000671914">
    <property type="component" value="Chromosome"/>
</dbReference>
<evidence type="ECO:0000313" key="4">
    <source>
        <dbReference type="Proteomes" id="UP000671914"/>
    </source>
</evidence>